<gene>
    <name evidence="3" type="ORF">ACFQ1O_07695</name>
</gene>
<organism evidence="3 4">
    <name type="scientific">Pseudofulvibacter geojedonensis</name>
    <dbReference type="NCBI Taxonomy" id="1123758"/>
    <lineage>
        <taxon>Bacteria</taxon>
        <taxon>Pseudomonadati</taxon>
        <taxon>Bacteroidota</taxon>
        <taxon>Flavobacteriia</taxon>
        <taxon>Flavobacteriales</taxon>
        <taxon>Flavobacteriaceae</taxon>
        <taxon>Pseudofulvibacter</taxon>
    </lineage>
</organism>
<dbReference type="InterPro" id="IPR025737">
    <property type="entry name" value="FApF"/>
</dbReference>
<evidence type="ECO:0000313" key="3">
    <source>
        <dbReference type="EMBL" id="MFD0963886.1"/>
    </source>
</evidence>
<keyword evidence="4" id="KW-1185">Reference proteome</keyword>
<comment type="caution">
    <text evidence="3">The sequence shown here is derived from an EMBL/GenBank/DDBJ whole genome shotgun (WGS) entry which is preliminary data.</text>
</comment>
<dbReference type="Pfam" id="PF13557">
    <property type="entry name" value="Phenol_MetA_deg"/>
    <property type="match status" value="1"/>
</dbReference>
<evidence type="ECO:0000313" key="4">
    <source>
        <dbReference type="Proteomes" id="UP001596997"/>
    </source>
</evidence>
<feature type="compositionally biased region" description="Basic and acidic residues" evidence="1">
    <location>
        <begin position="324"/>
        <end position="342"/>
    </location>
</feature>
<accession>A0ABW3I200</accession>
<dbReference type="Proteomes" id="UP001596997">
    <property type="component" value="Unassembled WGS sequence"/>
</dbReference>
<protein>
    <submittedName>
        <fullName evidence="3">Transporter</fullName>
    </submittedName>
</protein>
<keyword evidence="2" id="KW-0732">Signal</keyword>
<feature type="signal peptide" evidence="2">
    <location>
        <begin position="1"/>
        <end position="21"/>
    </location>
</feature>
<sequence length="342" mass="39101">MNLLKKISLLTILLFSYCSYAQYTETINSNRPGASSGAYSVGINVIQGEAGLFYTKNKHELRNQDFGGAGIDYEFRYGVWKEEFEVNLSGSFQYGILNDNVSGVRTKLGNFRSNTIGAKYLFYDPYKNYEDKPNLFSWEANHKFKWRTLIPSIAAYAGMNFNLTNTPFVYGSNFNFKGIEEPTISPKIMIITQNNWSGGWVFTMNFIGDRVFMTDHPIYSYILTLTHAINQDMAVFAEHQGIRNNIYADSLFRFGGAYLFNQDMQLDLGITLNTKNTPSVFGLNVGFSYRLDFHVDPDNENSAEDEQEKKDNKAGKNRKKKKKDGSGQKEQKNKKDEIDFDE</sequence>
<dbReference type="EMBL" id="JBHTJM010000008">
    <property type="protein sequence ID" value="MFD0963886.1"/>
    <property type="molecule type" value="Genomic_DNA"/>
</dbReference>
<evidence type="ECO:0000256" key="2">
    <source>
        <dbReference type="SAM" id="SignalP"/>
    </source>
</evidence>
<name>A0ABW3I200_9FLAO</name>
<feature type="chain" id="PRO_5047344103" evidence="2">
    <location>
        <begin position="22"/>
        <end position="342"/>
    </location>
</feature>
<proteinExistence type="predicted"/>
<evidence type="ECO:0000256" key="1">
    <source>
        <dbReference type="SAM" id="MobiDB-lite"/>
    </source>
</evidence>
<feature type="region of interest" description="Disordered" evidence="1">
    <location>
        <begin position="297"/>
        <end position="342"/>
    </location>
</feature>
<reference evidence="4" key="1">
    <citation type="journal article" date="2019" name="Int. J. Syst. Evol. Microbiol.">
        <title>The Global Catalogue of Microorganisms (GCM) 10K type strain sequencing project: providing services to taxonomists for standard genome sequencing and annotation.</title>
        <authorList>
            <consortium name="The Broad Institute Genomics Platform"/>
            <consortium name="The Broad Institute Genome Sequencing Center for Infectious Disease"/>
            <person name="Wu L."/>
            <person name="Ma J."/>
        </authorList>
    </citation>
    <scope>NUCLEOTIDE SEQUENCE [LARGE SCALE GENOMIC DNA]</scope>
    <source>
        <strain evidence="4">CCUG 62114</strain>
    </source>
</reference>
<dbReference type="RefSeq" id="WP_377715059.1">
    <property type="nucleotide sequence ID" value="NZ_JBHTJM010000008.1"/>
</dbReference>